<proteinExistence type="predicted"/>
<dbReference type="eggNOG" id="ENOG502RS92">
    <property type="taxonomic scope" value="Eukaryota"/>
</dbReference>
<evidence type="ECO:0000256" key="1">
    <source>
        <dbReference type="SAM" id="MobiDB-lite"/>
    </source>
</evidence>
<evidence type="ECO:0000313" key="2">
    <source>
        <dbReference type="EMBL" id="EMR67414.1"/>
    </source>
</evidence>
<feature type="compositionally biased region" description="Low complexity" evidence="1">
    <location>
        <begin position="415"/>
        <end position="440"/>
    </location>
</feature>
<feature type="region of interest" description="Disordered" evidence="1">
    <location>
        <begin position="377"/>
        <end position="440"/>
    </location>
</feature>
<gene>
    <name evidence="2" type="ORF">UCREL1_5590</name>
</gene>
<accession>M7SM00</accession>
<sequence length="440" mass="48521">MRRVSKSRARRHYPKPSRASEGKLLDAIAARILEPTVEEQKQASLATPLLRKQHIDSDIDDELQPKQEPLTRRNLALFNKASTAHLDSTGESSITTATKTTSTTASGFDDIRARDNGILDPVKSKPPTNLKAIAARFARSRETASPPESRFKNYVHRVGTAGNEATIVYEVSRAILKEYDEDEGYRTTYSRAFSGFPKNVGFNNCLPAPQPAFIQGLGAEEFRPFPVANHLDAAVLYKDDRHSVTLPHIAGECRGPDANIAKATLRSAYDGAALVYARNQALLLIGKPDPPGHASVTTVTTDGTALNFFAHYAATSKVDGTMEYHQYQYASANVRGTYQGHKDGRRGFRNEQDRARDQAYALRDQLNEHWEQRHRSNLHPIADRAPLPATNGTFEETNGDEAGYKYEMVVQPCQSTPAASSSPHKPSSSVSSPKSLPYNE</sequence>
<name>M7SM00_EUTLA</name>
<dbReference type="EMBL" id="KB706437">
    <property type="protein sequence ID" value="EMR67414.1"/>
    <property type="molecule type" value="Genomic_DNA"/>
</dbReference>
<dbReference type="KEGG" id="ela:UCREL1_5590"/>
<feature type="compositionally biased region" description="Basic residues" evidence="1">
    <location>
        <begin position="1"/>
        <end position="15"/>
    </location>
</feature>
<keyword evidence="3" id="KW-1185">Reference proteome</keyword>
<dbReference type="OMA" id="DESHAKN"/>
<reference evidence="3" key="1">
    <citation type="journal article" date="2013" name="Genome Announc.">
        <title>Draft genome sequence of the grapevine dieback fungus Eutypa lata UCR-EL1.</title>
        <authorList>
            <person name="Blanco-Ulate B."/>
            <person name="Rolshausen P.E."/>
            <person name="Cantu D."/>
        </authorList>
    </citation>
    <scope>NUCLEOTIDE SEQUENCE [LARGE SCALE GENOMIC DNA]</scope>
    <source>
        <strain evidence="3">UCR-EL1</strain>
    </source>
</reference>
<protein>
    <recommendedName>
        <fullName evidence="4">Heterokaryon incompatibility protein</fullName>
    </recommendedName>
</protein>
<dbReference type="Proteomes" id="UP000012174">
    <property type="component" value="Unassembled WGS sequence"/>
</dbReference>
<dbReference type="AlphaFoldDB" id="M7SM00"/>
<evidence type="ECO:0000313" key="3">
    <source>
        <dbReference type="Proteomes" id="UP000012174"/>
    </source>
</evidence>
<feature type="region of interest" description="Disordered" evidence="1">
    <location>
        <begin position="1"/>
        <end position="21"/>
    </location>
</feature>
<evidence type="ECO:0008006" key="4">
    <source>
        <dbReference type="Google" id="ProtNLM"/>
    </source>
</evidence>
<dbReference type="OrthoDB" id="5424149at2759"/>
<dbReference type="HOGENOM" id="CLU_037975_1_0_1"/>
<organism evidence="2 3">
    <name type="scientific">Eutypa lata (strain UCR-EL1)</name>
    <name type="common">Grapevine dieback disease fungus</name>
    <name type="synonym">Eutypa armeniacae</name>
    <dbReference type="NCBI Taxonomy" id="1287681"/>
    <lineage>
        <taxon>Eukaryota</taxon>
        <taxon>Fungi</taxon>
        <taxon>Dikarya</taxon>
        <taxon>Ascomycota</taxon>
        <taxon>Pezizomycotina</taxon>
        <taxon>Sordariomycetes</taxon>
        <taxon>Xylariomycetidae</taxon>
        <taxon>Xylariales</taxon>
        <taxon>Diatrypaceae</taxon>
        <taxon>Eutypa</taxon>
    </lineage>
</organism>